<evidence type="ECO:0000259" key="5">
    <source>
        <dbReference type="Pfam" id="PF03109"/>
    </source>
</evidence>
<dbReference type="Pfam" id="PF03109">
    <property type="entry name" value="ABC1"/>
    <property type="match status" value="1"/>
</dbReference>
<proteinExistence type="inferred from homology"/>
<feature type="domain" description="ABC1 atypical kinase-like" evidence="5">
    <location>
        <begin position="94"/>
        <end position="307"/>
    </location>
</feature>
<dbReference type="SUPFAM" id="SSF56112">
    <property type="entry name" value="Protein kinase-like (PK-like)"/>
    <property type="match status" value="1"/>
</dbReference>
<dbReference type="InterPro" id="IPR004147">
    <property type="entry name" value="ABC1_dom"/>
</dbReference>
<dbReference type="AlphaFoldDB" id="A0ABC9Z0Y5"/>
<reference evidence="6 7" key="2">
    <citation type="journal article" date="2016" name="Genome Announc.">
        <title>Draft Genome Sequence of Erythromycin- and Oxytetracycline-Sensitive Nocardia seriolae Strain U-1 (NBRC 110359).</title>
        <authorList>
            <person name="Imajoh M."/>
            <person name="Sukeda M."/>
            <person name="Shimizu M."/>
            <person name="Yamane J."/>
            <person name="Ohnishi K."/>
            <person name="Oshima S."/>
        </authorList>
    </citation>
    <scope>NUCLEOTIDE SEQUENCE [LARGE SCALE GENOMIC DNA]</scope>
    <source>
        <strain evidence="6 7">U-1</strain>
    </source>
</reference>
<protein>
    <recommendedName>
        <fullName evidence="5">ABC1 atypical kinase-like domain-containing protein</fullName>
    </recommendedName>
</protein>
<dbReference type="EMBL" id="BBYQ01000097">
    <property type="protein sequence ID" value="GAP30893.1"/>
    <property type="molecule type" value="Genomic_DNA"/>
</dbReference>
<dbReference type="GO" id="GO:0016740">
    <property type="term" value="F:transferase activity"/>
    <property type="evidence" value="ECO:0007669"/>
    <property type="project" value="UniProtKB-KW"/>
</dbReference>
<organism evidence="6 7">
    <name type="scientific">Nocardia seriolae</name>
    <dbReference type="NCBI Taxonomy" id="37332"/>
    <lineage>
        <taxon>Bacteria</taxon>
        <taxon>Bacillati</taxon>
        <taxon>Actinomycetota</taxon>
        <taxon>Actinomycetes</taxon>
        <taxon>Mycobacteriales</taxon>
        <taxon>Nocardiaceae</taxon>
        <taxon>Nocardia</taxon>
    </lineage>
</organism>
<dbReference type="PANTHER" id="PTHR43851">
    <property type="match status" value="1"/>
</dbReference>
<evidence type="ECO:0000256" key="4">
    <source>
        <dbReference type="ARBA" id="ARBA00022840"/>
    </source>
</evidence>
<dbReference type="PANTHER" id="PTHR43851:SF3">
    <property type="entry name" value="COENZYME Q8"/>
    <property type="match status" value="1"/>
</dbReference>
<evidence type="ECO:0000256" key="2">
    <source>
        <dbReference type="ARBA" id="ARBA00022679"/>
    </source>
</evidence>
<keyword evidence="7" id="KW-1185">Reference proteome</keyword>
<comment type="similarity">
    <text evidence="1">Belongs to the protein kinase superfamily. ADCK protein kinase family.</text>
</comment>
<reference evidence="7" key="1">
    <citation type="submission" date="2015-07" db="EMBL/GenBank/DDBJ databases">
        <title>Nocardia seriolae U-1 whole genome shotgun sequence.</title>
        <authorList>
            <person name="Imajoh M."/>
            <person name="Fukumoto Y."/>
            <person name="Sukeda M."/>
            <person name="Yamane J."/>
            <person name="Yamasaki K."/>
            <person name="Shimizu M."/>
            <person name="Ohnishi K."/>
            <person name="Oshima S."/>
        </authorList>
    </citation>
    <scope>NUCLEOTIDE SEQUENCE [LARGE SCALE GENOMIC DNA]</scope>
    <source>
        <strain evidence="7">U-1</strain>
    </source>
</reference>
<dbReference type="RefSeq" id="WP_033089260.1">
    <property type="nucleotide sequence ID" value="NZ_AP028459.1"/>
</dbReference>
<name>A0ABC9Z0Y5_9NOCA</name>
<comment type="caution">
    <text evidence="6">The sequence shown here is derived from an EMBL/GenBank/DDBJ whole genome shotgun (WGS) entry which is preliminary data.</text>
</comment>
<dbReference type="Proteomes" id="UP000037179">
    <property type="component" value="Unassembled WGS sequence"/>
</dbReference>
<dbReference type="InterPro" id="IPR034646">
    <property type="entry name" value="ADCK3_dom"/>
</dbReference>
<dbReference type="InterPro" id="IPR051409">
    <property type="entry name" value="Atypical_kinase_ADCK"/>
</dbReference>
<evidence type="ECO:0000313" key="7">
    <source>
        <dbReference type="Proteomes" id="UP000037179"/>
    </source>
</evidence>
<keyword evidence="3" id="KW-0547">Nucleotide-binding</keyword>
<gene>
    <name evidence="6" type="ORF">NSK11_contig00097-0026</name>
</gene>
<accession>A0ABC9Z0Y5</accession>
<dbReference type="GO" id="GO:0005524">
    <property type="term" value="F:ATP binding"/>
    <property type="evidence" value="ECO:0007669"/>
    <property type="project" value="UniProtKB-KW"/>
</dbReference>
<evidence type="ECO:0000313" key="6">
    <source>
        <dbReference type="EMBL" id="GAP30893.1"/>
    </source>
</evidence>
<evidence type="ECO:0000256" key="1">
    <source>
        <dbReference type="ARBA" id="ARBA00009670"/>
    </source>
</evidence>
<evidence type="ECO:0000256" key="3">
    <source>
        <dbReference type="ARBA" id="ARBA00022741"/>
    </source>
</evidence>
<keyword evidence="4" id="KW-0067">ATP-binding</keyword>
<keyword evidence="2" id="KW-0808">Transferase</keyword>
<dbReference type="CDD" id="cd13970">
    <property type="entry name" value="ABC1_ADCK3"/>
    <property type="match status" value="1"/>
</dbReference>
<dbReference type="GeneID" id="93374804"/>
<dbReference type="InterPro" id="IPR011009">
    <property type="entry name" value="Kinase-like_dom_sf"/>
</dbReference>
<sequence length="446" mass="48684">MVGIRRLGVKRTAKLAALPMSIMAKRAAALSKRIVTGAERGELDERLMVEAAEQVFAVLGELKGGAMKIGQALSVMEVAVPPQFADRYRAALVRLQEQAPPMPVESVHRMLDQQLGTRWPDRFAEFDETPVAAASIGQVHRAVWADGRPVAVKVQYPGADEALRADLKSAKLFARAFSAMVPGIDAKALIQEFIDRTDDELDYRIEAGYQRAFARALGPHDPKFFVPRVIASAPKVLITEWMAGRSLAAIIADGSLAERDRAGQLFAEFLLSSPRRIGYLHADPHPGNFRLLADNRLGVVDFGAVTPTPDGLPAVGALIRCVLDDDYDGLTRAAIEAGFVKAGADLEMEPLRREFGPLAHLGRSENFRFTRELVQGQVGRSTDMDNFSVSNLFAFTLPADRPDLFILGRVFGGMIGVCAQLEAEGPFYGLLEQWLPGFAEDEENSA</sequence>